<feature type="chain" id="PRO_5046435616" evidence="2">
    <location>
        <begin position="19"/>
        <end position="146"/>
    </location>
</feature>
<protein>
    <submittedName>
        <fullName evidence="3">Uncharacterized protein</fullName>
    </submittedName>
</protein>
<keyword evidence="1" id="KW-1133">Transmembrane helix</keyword>
<comment type="caution">
    <text evidence="3">The sequence shown here is derived from an EMBL/GenBank/DDBJ whole genome shotgun (WGS) entry which is preliminary data.</text>
</comment>
<accession>A0ABV0ZR51</accession>
<reference evidence="3 4" key="1">
    <citation type="submission" date="2021-06" db="EMBL/GenBank/DDBJ databases">
        <authorList>
            <person name="Palmer J.M."/>
        </authorList>
    </citation>
    <scope>NUCLEOTIDE SEQUENCE [LARGE SCALE GENOMIC DNA]</scope>
    <source>
        <strain evidence="3 4">AS_MEX2019</strain>
        <tissue evidence="3">Muscle</tissue>
    </source>
</reference>
<feature type="transmembrane region" description="Helical" evidence="1">
    <location>
        <begin position="40"/>
        <end position="61"/>
    </location>
</feature>
<evidence type="ECO:0000313" key="4">
    <source>
        <dbReference type="Proteomes" id="UP001469553"/>
    </source>
</evidence>
<gene>
    <name evidence="3" type="ORF">AMECASPLE_027195</name>
</gene>
<evidence type="ECO:0000256" key="1">
    <source>
        <dbReference type="SAM" id="Phobius"/>
    </source>
</evidence>
<keyword evidence="1" id="KW-0812">Transmembrane</keyword>
<proteinExistence type="predicted"/>
<evidence type="ECO:0000256" key="2">
    <source>
        <dbReference type="SAM" id="SignalP"/>
    </source>
</evidence>
<evidence type="ECO:0000313" key="3">
    <source>
        <dbReference type="EMBL" id="MEQ2308329.1"/>
    </source>
</evidence>
<name>A0ABV0ZR51_9TELE</name>
<dbReference type="Proteomes" id="UP001469553">
    <property type="component" value="Unassembled WGS sequence"/>
</dbReference>
<organism evidence="3 4">
    <name type="scientific">Ameca splendens</name>
    <dbReference type="NCBI Taxonomy" id="208324"/>
    <lineage>
        <taxon>Eukaryota</taxon>
        <taxon>Metazoa</taxon>
        <taxon>Chordata</taxon>
        <taxon>Craniata</taxon>
        <taxon>Vertebrata</taxon>
        <taxon>Euteleostomi</taxon>
        <taxon>Actinopterygii</taxon>
        <taxon>Neopterygii</taxon>
        <taxon>Teleostei</taxon>
        <taxon>Neoteleostei</taxon>
        <taxon>Acanthomorphata</taxon>
        <taxon>Ovalentaria</taxon>
        <taxon>Atherinomorphae</taxon>
        <taxon>Cyprinodontiformes</taxon>
        <taxon>Goodeidae</taxon>
        <taxon>Ameca</taxon>
    </lineage>
</organism>
<sequence>MTLCILCVCVCMYVCMHGHSGASTQDSDAMEPEKQVDGTVKMAGVIAGILMFIIILLGVILTFKRRFKIPCCVFVNMHTGWSPSPPSLHSLSILLHGSLHPLLPHSAYAVCFTWTHFGLMFLHYCGDFWTFSHFTDKFYTKHFTTH</sequence>
<keyword evidence="1" id="KW-0472">Membrane</keyword>
<keyword evidence="2" id="KW-0732">Signal</keyword>
<keyword evidence="4" id="KW-1185">Reference proteome</keyword>
<dbReference type="EMBL" id="JAHRIP010068687">
    <property type="protein sequence ID" value="MEQ2308329.1"/>
    <property type="molecule type" value="Genomic_DNA"/>
</dbReference>
<feature type="signal peptide" evidence="2">
    <location>
        <begin position="1"/>
        <end position="18"/>
    </location>
</feature>